<keyword evidence="7" id="KW-1185">Reference proteome</keyword>
<comment type="similarity">
    <text evidence="2">Belongs to the nucleobase:cation symporter-2 (NCS2) (TC 2.A.40) family.</text>
</comment>
<evidence type="ECO:0000256" key="5">
    <source>
        <dbReference type="ARBA" id="ARBA00023136"/>
    </source>
</evidence>
<keyword evidence="4" id="KW-1133">Transmembrane helix</keyword>
<evidence type="ECO:0000313" key="6">
    <source>
        <dbReference type="EMBL" id="CAB3983252.1"/>
    </source>
</evidence>
<dbReference type="EMBL" id="CACRXK020000593">
    <property type="protein sequence ID" value="CAB3983252.1"/>
    <property type="molecule type" value="Genomic_DNA"/>
</dbReference>
<dbReference type="GO" id="GO:0022857">
    <property type="term" value="F:transmembrane transporter activity"/>
    <property type="evidence" value="ECO:0007669"/>
    <property type="project" value="InterPro"/>
</dbReference>
<reference evidence="6" key="1">
    <citation type="submission" date="2020-04" db="EMBL/GenBank/DDBJ databases">
        <authorList>
            <person name="Alioto T."/>
            <person name="Alioto T."/>
            <person name="Gomez Garrido J."/>
        </authorList>
    </citation>
    <scope>NUCLEOTIDE SEQUENCE</scope>
    <source>
        <strain evidence="6">A484AB</strain>
    </source>
</reference>
<evidence type="ECO:0000256" key="3">
    <source>
        <dbReference type="ARBA" id="ARBA00022692"/>
    </source>
</evidence>
<name>A0A6S7G3A3_PARCT</name>
<dbReference type="GO" id="GO:0016020">
    <property type="term" value="C:membrane"/>
    <property type="evidence" value="ECO:0007669"/>
    <property type="project" value="UniProtKB-SubCell"/>
</dbReference>
<keyword evidence="5" id="KW-0472">Membrane</keyword>
<comment type="caution">
    <text evidence="6">The sequence shown here is derived from an EMBL/GenBank/DDBJ whole genome shotgun (WGS) entry which is preliminary data.</text>
</comment>
<dbReference type="InterPro" id="IPR006043">
    <property type="entry name" value="NCS2"/>
</dbReference>
<evidence type="ECO:0000313" key="7">
    <source>
        <dbReference type="Proteomes" id="UP001152795"/>
    </source>
</evidence>
<gene>
    <name evidence="6" type="ORF">PACLA_8A045804</name>
</gene>
<evidence type="ECO:0000256" key="4">
    <source>
        <dbReference type="ARBA" id="ARBA00022989"/>
    </source>
</evidence>
<dbReference type="Proteomes" id="UP001152795">
    <property type="component" value="Unassembled WGS sequence"/>
</dbReference>
<accession>A0A6S7G3A3</accession>
<dbReference type="Pfam" id="PF00860">
    <property type="entry name" value="Xan_ur_permease"/>
    <property type="match status" value="1"/>
</dbReference>
<sequence>MSSLENGQFEEGREDLNEDVDTLPSGNEETRAPLIDKPSNFVQLTYSIDENPPWHMSLFLGFQHYLTMFGGTVALPILIAKLLCVGNNGIAKSQLICTIFFVSGIATLLQCTVGVRLPIVQGGTFSFLAPTIALLTLPKWKCPETPKRPAPVQQGNLSCWKNVCTNKTTFNLPSFLKGNNKSSPVPKQHKEDPDAWQLRMREVQGAIIVASLLQVIIGATGTMGFLMKYIGPLTITPVITLIGLSLFDIAADHASTQWGIATFTIVLVILFSQYLKDVTMPLPAYTRDEGLHSARIKMFELFPILFAVLFAWLLCIILTAAGSFEKDHPARTDKMSSLLYEAPWFRVPYPGQWGTPTVSVAAVIGMVAGIMAGIIESIGDYYACARLSGAPPIPQHAINRGILIEGVGCLLSGAFGAGTGTTSYSENIGAIGITKVGSRRVVVYGSLFMMVLAVLGKFGALFATIPEPIIGGVFIIMFGMVTAVGLSNLQFVDLNSQRNLFIIGFSIFIGLVVPKWVEANIHVIDTDNHILDQILIVLLTTSMWVGGMVGFFLDITLPGTEEERGILKWREIHDNQTDEANNEMTSIHTYDIPFVTSYLQKYPFVRYIPFLPYHGQTNDVEDPRNRDSTKMDDILQGENDSDILANGDHGRHKAVMPGRVKCSSQAAAIRCTAIANKTKEEN</sequence>
<dbReference type="OrthoDB" id="5981010at2759"/>
<keyword evidence="3" id="KW-0812">Transmembrane</keyword>
<dbReference type="AlphaFoldDB" id="A0A6S7G3A3"/>
<evidence type="ECO:0000256" key="1">
    <source>
        <dbReference type="ARBA" id="ARBA00004141"/>
    </source>
</evidence>
<evidence type="ECO:0000256" key="2">
    <source>
        <dbReference type="ARBA" id="ARBA00008821"/>
    </source>
</evidence>
<comment type="subcellular location">
    <subcellularLocation>
        <location evidence="1">Membrane</location>
        <topology evidence="1">Multi-pass membrane protein</topology>
    </subcellularLocation>
</comment>
<proteinExistence type="inferred from homology"/>
<dbReference type="PANTHER" id="PTHR11119">
    <property type="entry name" value="XANTHINE-URACIL / VITAMIN C PERMEASE FAMILY MEMBER"/>
    <property type="match status" value="1"/>
</dbReference>
<protein>
    <submittedName>
        <fullName evidence="6">Solute carrier family 23 member 2-like isoform X1</fullName>
    </submittedName>
</protein>
<organism evidence="6 7">
    <name type="scientific">Paramuricea clavata</name>
    <name type="common">Red gorgonian</name>
    <name type="synonym">Violescent sea-whip</name>
    <dbReference type="NCBI Taxonomy" id="317549"/>
    <lineage>
        <taxon>Eukaryota</taxon>
        <taxon>Metazoa</taxon>
        <taxon>Cnidaria</taxon>
        <taxon>Anthozoa</taxon>
        <taxon>Octocorallia</taxon>
        <taxon>Malacalcyonacea</taxon>
        <taxon>Plexauridae</taxon>
        <taxon>Paramuricea</taxon>
    </lineage>
</organism>